<dbReference type="PANTHER" id="PTHR11808">
    <property type="entry name" value="TRANS-SULFURATION ENZYME FAMILY MEMBER"/>
    <property type="match status" value="1"/>
</dbReference>
<evidence type="ECO:0000256" key="3">
    <source>
        <dbReference type="ARBA" id="ARBA00009077"/>
    </source>
</evidence>
<sequence>MERGGAPSFLPPFPHFATQAIHVGQEPEQWRSGALVPPLSLATTFKQKAPGQHAGFEYSRSGNPTRNCLEKAVAALDGAKYCLAFASGLAATLNITHLLKSGDTIICMDDVYGGTNRYFRQVAMKLGLNVVFVDCTKKSCLEAAITPETKLVWIETPTNPMLKVIDIKACADVVHKHKDVLLVVDNTFMSAYFQVSRGVLADADLLLAFLGHSDVVMGLVSVNSDDLYERLKFLQNSLGAVPSPFDCYLCNRGLKTLEVRMKQHFRNALAVARFLEAHPRVEKVIFPGLPSHPQHELIKRQCTGCPGMVTFYIKGRLEHASAFLKNLKVSTAKYTVLRGTSASIMTHASVPKEVREVLGISDTLIRLSVGLEDEEDLLEDLDQALQAAVRGLFPTS</sequence>
<dbReference type="AlphaFoldDB" id="A0A852CMH8"/>
<dbReference type="EMBL" id="WBNM01041598">
    <property type="protein sequence ID" value="NXP81804.1"/>
    <property type="molecule type" value="Genomic_DNA"/>
</dbReference>
<name>A0A852CMH8_9PICI</name>
<protein>
    <recommendedName>
        <fullName evidence="5">Cystathionine gamma-lyase</fullName>
        <ecNumber evidence="4">4.4.1.1</ecNumber>
    </recommendedName>
    <alternativeName>
        <fullName evidence="9">Cysteine-protein sulfhydrase</fullName>
    </alternativeName>
    <alternativeName>
        <fullName evidence="8">Gamma-cystathionase</fullName>
    </alternativeName>
</protein>
<dbReference type="GO" id="GO:0019343">
    <property type="term" value="P:cysteine biosynthetic process via cystathionine"/>
    <property type="evidence" value="ECO:0007669"/>
    <property type="project" value="TreeGrafter"/>
</dbReference>
<dbReference type="Gene3D" id="3.40.640.10">
    <property type="entry name" value="Type I PLP-dependent aspartate aminotransferase-like (Major domain)"/>
    <property type="match status" value="1"/>
</dbReference>
<dbReference type="GO" id="GO:0004123">
    <property type="term" value="F:cystathionine gamma-lyase activity"/>
    <property type="evidence" value="ECO:0007669"/>
    <property type="project" value="TreeGrafter"/>
</dbReference>
<comment type="subunit">
    <text evidence="10">Homotetramer. Interacts with CALM in a calcium-dependent manner.</text>
</comment>
<keyword evidence="7" id="KW-0198">Cysteine biosynthesis</keyword>
<dbReference type="EC" id="4.4.1.1" evidence="4"/>
<keyword evidence="6 11" id="KW-0663">Pyridoxal phosphate</keyword>
<evidence type="ECO:0000256" key="5">
    <source>
        <dbReference type="ARBA" id="ARBA00017343"/>
    </source>
</evidence>
<organism evidence="12 13">
    <name type="scientific">Ramphastos sulfuratus</name>
    <dbReference type="NCBI Taxonomy" id="322582"/>
    <lineage>
        <taxon>Eukaryota</taxon>
        <taxon>Metazoa</taxon>
        <taxon>Chordata</taxon>
        <taxon>Craniata</taxon>
        <taxon>Vertebrata</taxon>
        <taxon>Euteleostomi</taxon>
        <taxon>Archelosauria</taxon>
        <taxon>Archosauria</taxon>
        <taxon>Dinosauria</taxon>
        <taxon>Saurischia</taxon>
        <taxon>Theropoda</taxon>
        <taxon>Coelurosauria</taxon>
        <taxon>Aves</taxon>
        <taxon>Neognathae</taxon>
        <taxon>Neoaves</taxon>
        <taxon>Telluraves</taxon>
        <taxon>Coraciimorphae</taxon>
        <taxon>Piciformes</taxon>
        <taxon>Ramphastidae</taxon>
        <taxon>Ramphastos</taxon>
    </lineage>
</organism>
<evidence type="ECO:0000256" key="2">
    <source>
        <dbReference type="ARBA" id="ARBA00005038"/>
    </source>
</evidence>
<dbReference type="Proteomes" id="UP000611227">
    <property type="component" value="Unassembled WGS sequence"/>
</dbReference>
<dbReference type="InterPro" id="IPR015424">
    <property type="entry name" value="PyrdxlP-dep_Trfase"/>
</dbReference>
<dbReference type="PANTHER" id="PTHR11808:SF15">
    <property type="entry name" value="CYSTATHIONINE GAMMA-LYASE"/>
    <property type="match status" value="1"/>
</dbReference>
<dbReference type="InterPro" id="IPR015422">
    <property type="entry name" value="PyrdxlP-dep_Trfase_small"/>
</dbReference>
<evidence type="ECO:0000256" key="4">
    <source>
        <dbReference type="ARBA" id="ARBA00012085"/>
    </source>
</evidence>
<accession>A0A852CMH8</accession>
<dbReference type="InterPro" id="IPR000277">
    <property type="entry name" value="Cys/Met-Metab_PyrdxlP-dep_enz"/>
</dbReference>
<dbReference type="GO" id="GO:0030170">
    <property type="term" value="F:pyridoxal phosphate binding"/>
    <property type="evidence" value="ECO:0007669"/>
    <property type="project" value="InterPro"/>
</dbReference>
<dbReference type="UniPathway" id="UPA00136">
    <property type="reaction ID" value="UER00202"/>
</dbReference>
<evidence type="ECO:0000256" key="9">
    <source>
        <dbReference type="ARBA" id="ARBA00031772"/>
    </source>
</evidence>
<feature type="non-terminal residue" evidence="12">
    <location>
        <position position="396"/>
    </location>
</feature>
<comment type="pathway">
    <text evidence="2">Amino-acid biosynthesis; L-cysteine biosynthesis; L-cysteine from L-homocysteine and L-serine: step 2/2.</text>
</comment>
<evidence type="ECO:0000313" key="13">
    <source>
        <dbReference type="Proteomes" id="UP000611227"/>
    </source>
</evidence>
<dbReference type="PIRSF" id="PIRSF001434">
    <property type="entry name" value="CGS"/>
    <property type="match status" value="1"/>
</dbReference>
<evidence type="ECO:0000256" key="6">
    <source>
        <dbReference type="ARBA" id="ARBA00022898"/>
    </source>
</evidence>
<reference evidence="12" key="1">
    <citation type="submission" date="2019-09" db="EMBL/GenBank/DDBJ databases">
        <title>Bird 10,000 Genomes (B10K) Project - Family phase.</title>
        <authorList>
            <person name="Zhang G."/>
        </authorList>
    </citation>
    <scope>NUCLEOTIDE SEQUENCE</scope>
    <source>
        <strain evidence="12">B10K-DU-001-30</strain>
        <tissue evidence="12">Muscle</tissue>
    </source>
</reference>
<evidence type="ECO:0000256" key="11">
    <source>
        <dbReference type="RuleBase" id="RU362118"/>
    </source>
</evidence>
<evidence type="ECO:0000256" key="8">
    <source>
        <dbReference type="ARBA" id="ARBA00029853"/>
    </source>
</evidence>
<dbReference type="SUPFAM" id="SSF53383">
    <property type="entry name" value="PLP-dependent transferases"/>
    <property type="match status" value="1"/>
</dbReference>
<keyword evidence="13" id="KW-1185">Reference proteome</keyword>
<dbReference type="Gene3D" id="3.90.1150.10">
    <property type="entry name" value="Aspartate Aminotransferase, domain 1"/>
    <property type="match status" value="1"/>
</dbReference>
<gene>
    <name evidence="12" type="primary">Cth</name>
    <name evidence="12" type="ORF">RAMSUL_R06947</name>
</gene>
<keyword evidence="7" id="KW-0028">Amino-acid biosynthesis</keyword>
<keyword evidence="12" id="KW-0456">Lyase</keyword>
<feature type="non-terminal residue" evidence="12">
    <location>
        <position position="1"/>
    </location>
</feature>
<dbReference type="GO" id="GO:0019346">
    <property type="term" value="P:transsulfuration"/>
    <property type="evidence" value="ECO:0007669"/>
    <property type="project" value="InterPro"/>
</dbReference>
<evidence type="ECO:0000313" key="12">
    <source>
        <dbReference type="EMBL" id="NXP81804.1"/>
    </source>
</evidence>
<evidence type="ECO:0000256" key="1">
    <source>
        <dbReference type="ARBA" id="ARBA00001933"/>
    </source>
</evidence>
<dbReference type="CDD" id="cd00614">
    <property type="entry name" value="CGS_like"/>
    <property type="match status" value="1"/>
</dbReference>
<evidence type="ECO:0000256" key="10">
    <source>
        <dbReference type="ARBA" id="ARBA00046537"/>
    </source>
</evidence>
<dbReference type="InterPro" id="IPR015421">
    <property type="entry name" value="PyrdxlP-dep_Trfase_major"/>
</dbReference>
<proteinExistence type="inferred from homology"/>
<evidence type="ECO:0000256" key="7">
    <source>
        <dbReference type="ARBA" id="ARBA00023192"/>
    </source>
</evidence>
<dbReference type="Pfam" id="PF01053">
    <property type="entry name" value="Cys_Met_Meta_PP"/>
    <property type="match status" value="1"/>
</dbReference>
<comment type="cofactor">
    <cofactor evidence="1 11">
        <name>pyridoxal 5'-phosphate</name>
        <dbReference type="ChEBI" id="CHEBI:597326"/>
    </cofactor>
</comment>
<comment type="caution">
    <text evidence="12">The sequence shown here is derived from an EMBL/GenBank/DDBJ whole genome shotgun (WGS) entry which is preliminary data.</text>
</comment>
<dbReference type="FunFam" id="3.40.640.10:FF:000009">
    <property type="entry name" value="Cystathionine gamma-synthase homolog"/>
    <property type="match status" value="1"/>
</dbReference>
<comment type="similarity">
    <text evidence="3 11">Belongs to the trans-sulfuration enzymes family.</text>
</comment>
<dbReference type="GO" id="GO:0005737">
    <property type="term" value="C:cytoplasm"/>
    <property type="evidence" value="ECO:0007669"/>
    <property type="project" value="TreeGrafter"/>
</dbReference>